<dbReference type="AlphaFoldDB" id="A0AA34RDV1"/>
<protein>
    <submittedName>
        <fullName evidence="1">Uncharacterized protein</fullName>
    </submittedName>
</protein>
<name>A0AA34RDV1_CHLPE</name>
<dbReference type="EMBL" id="CP002608">
    <property type="protein sequence ID" value="AEB41930.1"/>
    <property type="molecule type" value="Genomic_DNA"/>
</dbReference>
<gene>
    <name evidence="1" type="ordered locus">G5S_1012</name>
</gene>
<keyword evidence="2" id="KW-1185">Reference proteome</keyword>
<evidence type="ECO:0000313" key="1">
    <source>
        <dbReference type="EMBL" id="AEB41930.1"/>
    </source>
</evidence>
<sequence>MAEFCLWEIADREGILEDLWVGIMSFRNPVETKVLMA</sequence>
<reference evidence="1 2" key="1">
    <citation type="journal article" date="2011" name="J. Bacteriol.">
        <title>Genome sequence of the obligate intracellular animal pathogen Chlamydia pecorum E58.</title>
        <authorList>
            <person name="Mojica S."/>
            <person name="Huot Creasy H."/>
            <person name="Daugherty S."/>
            <person name="Read T.D."/>
            <person name="Kim T."/>
            <person name="Kaltenboeck B."/>
            <person name="Bavoil P."/>
            <person name="Myers G.S."/>
        </authorList>
    </citation>
    <scope>NUCLEOTIDE SEQUENCE [LARGE SCALE GENOMIC DNA]</scope>
    <source>
        <strain evidence="1 2">E58</strain>
    </source>
</reference>
<dbReference type="Proteomes" id="UP000008305">
    <property type="component" value="Chromosome"/>
</dbReference>
<evidence type="ECO:0000313" key="2">
    <source>
        <dbReference type="Proteomes" id="UP000008305"/>
    </source>
</evidence>
<dbReference type="KEGG" id="cpm:G5S_1012"/>
<accession>A0AA34RDV1</accession>
<proteinExistence type="predicted"/>
<organism evidence="1 2">
    <name type="scientific">Chlamydia pecorum (strain ATCC VR-628 / DSM 29919 / E58)</name>
    <name type="common">Chlamydophila pecorum</name>
    <dbReference type="NCBI Taxonomy" id="331635"/>
    <lineage>
        <taxon>Bacteria</taxon>
        <taxon>Pseudomonadati</taxon>
        <taxon>Chlamydiota</taxon>
        <taxon>Chlamydiia</taxon>
        <taxon>Chlamydiales</taxon>
        <taxon>Chlamydiaceae</taxon>
        <taxon>Chlamydia/Chlamydophila group</taxon>
        <taxon>Chlamydia</taxon>
    </lineage>
</organism>